<dbReference type="CDD" id="cd00077">
    <property type="entry name" value="HDc"/>
    <property type="match status" value="1"/>
</dbReference>
<evidence type="ECO:0000256" key="2">
    <source>
        <dbReference type="HAMAP-Rule" id="MF_01212"/>
    </source>
</evidence>
<proteinExistence type="inferred from homology"/>
<dbReference type="InterPro" id="IPR023023">
    <property type="entry name" value="dNTPase_2"/>
</dbReference>
<dbReference type="InterPro" id="IPR026875">
    <property type="entry name" value="PHydrolase_assoc_dom"/>
</dbReference>
<dbReference type="PROSITE" id="PS51831">
    <property type="entry name" value="HD"/>
    <property type="match status" value="1"/>
</dbReference>
<dbReference type="SUPFAM" id="SSF109604">
    <property type="entry name" value="HD-domain/PDEase-like"/>
    <property type="match status" value="1"/>
</dbReference>
<dbReference type="PANTHER" id="PTHR11373">
    <property type="entry name" value="DEOXYNUCLEOSIDE TRIPHOSPHATE TRIPHOSPHOHYDROLASE"/>
    <property type="match status" value="1"/>
</dbReference>
<dbReference type="GO" id="GO:0006203">
    <property type="term" value="P:dGTP catabolic process"/>
    <property type="evidence" value="ECO:0007669"/>
    <property type="project" value="TreeGrafter"/>
</dbReference>
<dbReference type="AlphaFoldDB" id="A0A1G7CEB1"/>
<gene>
    <name evidence="4" type="ORF">SAMN05216270_11982</name>
</gene>
<dbReference type="InterPro" id="IPR006674">
    <property type="entry name" value="HD_domain"/>
</dbReference>
<evidence type="ECO:0000259" key="3">
    <source>
        <dbReference type="PROSITE" id="PS51831"/>
    </source>
</evidence>
<name>A0A1G7CEB1_9ACTN</name>
<dbReference type="NCBIfam" id="TIGR01353">
    <property type="entry name" value="dGTP_triPase"/>
    <property type="match status" value="1"/>
</dbReference>
<dbReference type="HAMAP" id="MF_01212">
    <property type="entry name" value="dGTPase_type2"/>
    <property type="match status" value="1"/>
</dbReference>
<accession>A0A1G7CEB1</accession>
<keyword evidence="5" id="KW-1185">Reference proteome</keyword>
<dbReference type="Pfam" id="PF13286">
    <property type="entry name" value="HD_assoc"/>
    <property type="match status" value="1"/>
</dbReference>
<reference evidence="5" key="1">
    <citation type="submission" date="2016-10" db="EMBL/GenBank/DDBJ databases">
        <authorList>
            <person name="Varghese N."/>
            <person name="Submissions S."/>
        </authorList>
    </citation>
    <scope>NUCLEOTIDE SEQUENCE [LARGE SCALE GENOMIC DNA]</scope>
    <source>
        <strain evidence="5">CGMCC 4.3516</strain>
    </source>
</reference>
<dbReference type="PANTHER" id="PTHR11373:SF32">
    <property type="entry name" value="DEOXYGUANOSINETRIPHOSPHATE TRIPHOSPHOHYDROLASE"/>
    <property type="match status" value="1"/>
</dbReference>
<evidence type="ECO:0000313" key="4">
    <source>
        <dbReference type="EMBL" id="SDE37026.1"/>
    </source>
</evidence>
<evidence type="ECO:0000313" key="5">
    <source>
        <dbReference type="Proteomes" id="UP000198949"/>
    </source>
</evidence>
<dbReference type="Pfam" id="PF01966">
    <property type="entry name" value="HD"/>
    <property type="match status" value="1"/>
</dbReference>
<dbReference type="NCBIfam" id="NF002829">
    <property type="entry name" value="PRK03007.1"/>
    <property type="match status" value="1"/>
</dbReference>
<dbReference type="RefSeq" id="WP_218125471.1">
    <property type="nucleotide sequence ID" value="NZ_FNAD01000019.1"/>
</dbReference>
<dbReference type="GO" id="GO:0008832">
    <property type="term" value="F:dGTPase activity"/>
    <property type="evidence" value="ECO:0007669"/>
    <property type="project" value="TreeGrafter"/>
</dbReference>
<protein>
    <recommendedName>
        <fullName evidence="2">Deoxyguanosinetriphosphate triphosphohydrolase-like protein</fullName>
    </recommendedName>
</protein>
<organism evidence="4 5">
    <name type="scientific">Glycomyces harbinensis</name>
    <dbReference type="NCBI Taxonomy" id="58114"/>
    <lineage>
        <taxon>Bacteria</taxon>
        <taxon>Bacillati</taxon>
        <taxon>Actinomycetota</taxon>
        <taxon>Actinomycetes</taxon>
        <taxon>Glycomycetales</taxon>
        <taxon>Glycomycetaceae</taxon>
        <taxon>Glycomyces</taxon>
    </lineage>
</organism>
<dbReference type="InterPro" id="IPR003607">
    <property type="entry name" value="HD/PDEase_dom"/>
</dbReference>
<dbReference type="Gene3D" id="1.10.3210.10">
    <property type="entry name" value="Hypothetical protein af1432"/>
    <property type="match status" value="1"/>
</dbReference>
<dbReference type="InterPro" id="IPR050135">
    <property type="entry name" value="dGTPase-like"/>
</dbReference>
<evidence type="ECO:0000256" key="1">
    <source>
        <dbReference type="ARBA" id="ARBA00022801"/>
    </source>
</evidence>
<sequence>MTDPVAHPLAKRWPSAARLVAEPGSVRTPFQRDRARILHSAGFRRLADKTQVHTAGTDDFLRTRLTHSLEVAQISREMGSALGCDPDVVDVAGLAHDLGHPPFGHNGEDALHEVAGPCGGFEGNAQTLRVLTRLEAKVVDDDGRSAGLNLTRASLDATCKYPWRADAGLRKFGVYEDDLPVFEWVRGGAPRGAKCLEAQVMDWSDDVAYSVHDVEDGLHGGYINLAKLMDDADEQAAVCEDVADRYAEESTASLNEALRELLHDPVMESLHDYDGSFGAMVALKDFTSNMVGRFVNAAARATRDRFGEGPLRRYDADLEVPERERVQCALLKGIAWRYVMRPRTDEAWYTRQREILHDLVALLCDRGPDAMEPMFAEIWHEAGDDAARLRCAIDQVASLTDASAESWHRRLTGS</sequence>
<comment type="similarity">
    <text evidence="2">Belongs to the dGTPase family. Type 2 subfamily.</text>
</comment>
<dbReference type="SMART" id="SM00471">
    <property type="entry name" value="HDc"/>
    <property type="match status" value="1"/>
</dbReference>
<feature type="domain" description="HD" evidence="3">
    <location>
        <begin position="64"/>
        <end position="210"/>
    </location>
</feature>
<dbReference type="InterPro" id="IPR006261">
    <property type="entry name" value="dGTPase"/>
</dbReference>
<dbReference type="STRING" id="58114.SAMN05216270_11982"/>
<dbReference type="EMBL" id="FNAD01000019">
    <property type="protein sequence ID" value="SDE37026.1"/>
    <property type="molecule type" value="Genomic_DNA"/>
</dbReference>
<dbReference type="Proteomes" id="UP000198949">
    <property type="component" value="Unassembled WGS sequence"/>
</dbReference>
<keyword evidence="1 2" id="KW-0378">Hydrolase</keyword>